<gene>
    <name evidence="1" type="ORF">M9Y10_032942</name>
</gene>
<dbReference type="PANTHER" id="PTHR24159">
    <property type="match status" value="1"/>
</dbReference>
<evidence type="ECO:0000313" key="1">
    <source>
        <dbReference type="EMBL" id="KAK8838899.1"/>
    </source>
</evidence>
<dbReference type="Proteomes" id="UP001470230">
    <property type="component" value="Unassembled WGS sequence"/>
</dbReference>
<reference evidence="1 2" key="1">
    <citation type="submission" date="2024-04" db="EMBL/GenBank/DDBJ databases">
        <title>Tritrichomonas musculus Genome.</title>
        <authorList>
            <person name="Alves-Ferreira E."/>
            <person name="Grigg M."/>
            <person name="Lorenzi H."/>
            <person name="Galac M."/>
        </authorList>
    </citation>
    <scope>NUCLEOTIDE SEQUENCE [LARGE SCALE GENOMIC DNA]</scope>
    <source>
        <strain evidence="1 2">EAF2021</strain>
    </source>
</reference>
<dbReference type="EMBL" id="JAPFFF010000054">
    <property type="protein sequence ID" value="KAK8838899.1"/>
    <property type="molecule type" value="Genomic_DNA"/>
</dbReference>
<accession>A0ABR2GY77</accession>
<evidence type="ECO:0008006" key="3">
    <source>
        <dbReference type="Google" id="ProtNLM"/>
    </source>
</evidence>
<protein>
    <recommendedName>
        <fullName evidence="3">DUF3447 domain-containing protein</fullName>
    </recommendedName>
</protein>
<organism evidence="1 2">
    <name type="scientific">Tritrichomonas musculus</name>
    <dbReference type="NCBI Taxonomy" id="1915356"/>
    <lineage>
        <taxon>Eukaryota</taxon>
        <taxon>Metamonada</taxon>
        <taxon>Parabasalia</taxon>
        <taxon>Tritrichomonadida</taxon>
        <taxon>Tritrichomonadidae</taxon>
        <taxon>Tritrichomonas</taxon>
    </lineage>
</organism>
<dbReference type="PANTHER" id="PTHR24159:SF5">
    <property type="entry name" value="ANK_REP_REGION DOMAIN-CONTAINING PROTEIN"/>
    <property type="match status" value="1"/>
</dbReference>
<dbReference type="SUPFAM" id="SSF48403">
    <property type="entry name" value="Ankyrin repeat"/>
    <property type="match status" value="1"/>
</dbReference>
<proteinExistence type="predicted"/>
<evidence type="ECO:0000313" key="2">
    <source>
        <dbReference type="Proteomes" id="UP001470230"/>
    </source>
</evidence>
<dbReference type="InterPro" id="IPR036770">
    <property type="entry name" value="Ankyrin_rpt-contain_sf"/>
</dbReference>
<sequence length="415" mass="49682">MSVVEYIDTLKDTYNAIHHFLDNEAKSEEKFQILKVSYNNTKIKYNQYYLYTLLHFISKIGNHHHRSPNFFAKIERLLIFFKEDIKKYFSNSVVFNIFRSNKRILLFLVEQQIIAIDEYIVRKITKTGKYIEAKSPQYFQPEIQPFINEKWFPKYDPKPNLNGWVEEMKKELPENFYEKRKEGENDSLISELIRKDMITEFVEYVSRNNVSPNAKIQSSIYETNSFLLKIQKESHNSEDKQHTLIEYAVFSGSIQIFNYLRLNGAELTSSLWLLAIHGQNSEIFHFLEDNYVELEDTSYFQLFLESIKCHHNDFANYFINNFFIYYGKDCEDTLNQSLKYHNFAFFEKESISDSTFSKMFKYDHCTIIDTFLEMNVIDVNQKEILNYFINIILADDNLFTLKILFFNSIQNHNFQ</sequence>
<keyword evidence="2" id="KW-1185">Reference proteome</keyword>
<comment type="caution">
    <text evidence="1">The sequence shown here is derived from an EMBL/GenBank/DDBJ whole genome shotgun (WGS) entry which is preliminary data.</text>
</comment>
<name>A0ABR2GY77_9EUKA</name>